<dbReference type="OrthoDB" id="9799372at2"/>
<dbReference type="HOGENOM" id="CLU_071415_2_2_6"/>
<dbReference type="InterPro" id="IPR017867">
    <property type="entry name" value="Tyr_phospatase_low_mol_wt"/>
</dbReference>
<dbReference type="InterPro" id="IPR036196">
    <property type="entry name" value="Ptyr_pPase_sf"/>
</dbReference>
<dbReference type="PRINTS" id="PR00719">
    <property type="entry name" value="LMWPTPASE"/>
</dbReference>
<feature type="active site" description="Nucleophile" evidence="6">
    <location>
        <position position="16"/>
    </location>
</feature>
<protein>
    <recommendedName>
        <fullName evidence="2">protein-tyrosine-phosphatase</fullName>
        <ecNumber evidence="2">3.1.3.48</ecNumber>
    </recommendedName>
</protein>
<evidence type="ECO:0000256" key="4">
    <source>
        <dbReference type="ARBA" id="ARBA00022912"/>
    </source>
</evidence>
<dbReference type="Gene3D" id="3.40.50.2300">
    <property type="match status" value="1"/>
</dbReference>
<dbReference type="SUPFAM" id="SSF52788">
    <property type="entry name" value="Phosphotyrosine protein phosphatases I"/>
    <property type="match status" value="1"/>
</dbReference>
<dbReference type="InterPro" id="IPR023485">
    <property type="entry name" value="Ptyr_pPase"/>
</dbReference>
<dbReference type="PANTHER" id="PTHR11717">
    <property type="entry name" value="LOW MOLECULAR WEIGHT PROTEIN TYROSINE PHOSPHATASE"/>
    <property type="match status" value="1"/>
</dbReference>
<dbReference type="Pfam" id="PF01451">
    <property type="entry name" value="LMWPc"/>
    <property type="match status" value="1"/>
</dbReference>
<keyword evidence="9" id="KW-1185">Reference proteome</keyword>
<dbReference type="CDD" id="cd16343">
    <property type="entry name" value="LMWPTP"/>
    <property type="match status" value="1"/>
</dbReference>
<dbReference type="SMART" id="SM00226">
    <property type="entry name" value="LMWPc"/>
    <property type="match status" value="1"/>
</dbReference>
<sequence length="157" mass="17274">MIWPFRKPDVTVLMVCTANVCRSPAAEALLRHHLQQRGMGRSIAVRSAGTDVGAPGRRPDPRVVGVLEEMGVKASGIRARQITEKILAQADQILVMERSHLDAIVERFPDAQERVRLLDAQGADVPDPYFGNKAGVRAAVEHIDRLTREFAQTLSEG</sequence>
<dbReference type="EMBL" id="AAOA02000003">
    <property type="protein sequence ID" value="EAQ98897.1"/>
    <property type="molecule type" value="Genomic_DNA"/>
</dbReference>
<comment type="catalytic activity">
    <reaction evidence="5">
        <text>O-phospho-L-tyrosyl-[protein] + H2O = L-tyrosyl-[protein] + phosphate</text>
        <dbReference type="Rhea" id="RHEA:10684"/>
        <dbReference type="Rhea" id="RHEA-COMP:10136"/>
        <dbReference type="Rhea" id="RHEA-COMP:20101"/>
        <dbReference type="ChEBI" id="CHEBI:15377"/>
        <dbReference type="ChEBI" id="CHEBI:43474"/>
        <dbReference type="ChEBI" id="CHEBI:46858"/>
        <dbReference type="ChEBI" id="CHEBI:61978"/>
        <dbReference type="EC" id="3.1.3.48"/>
    </reaction>
</comment>
<dbReference type="AlphaFoldDB" id="A4A526"/>
<organism evidence="8 9">
    <name type="scientific">Congregibacter litoralis KT71</name>
    <dbReference type="NCBI Taxonomy" id="314285"/>
    <lineage>
        <taxon>Bacteria</taxon>
        <taxon>Pseudomonadati</taxon>
        <taxon>Pseudomonadota</taxon>
        <taxon>Gammaproteobacteria</taxon>
        <taxon>Cellvibrionales</taxon>
        <taxon>Halieaceae</taxon>
        <taxon>Congregibacter</taxon>
    </lineage>
</organism>
<gene>
    <name evidence="8" type="ORF">KT71_09727</name>
</gene>
<comment type="caution">
    <text evidence="8">The sequence shown here is derived from an EMBL/GenBank/DDBJ whole genome shotgun (WGS) entry which is preliminary data.</text>
</comment>
<comment type="similarity">
    <text evidence="1">Belongs to the low molecular weight phosphotyrosine protein phosphatase family.</text>
</comment>
<dbReference type="PANTHER" id="PTHR11717:SF31">
    <property type="entry name" value="LOW MOLECULAR WEIGHT PROTEIN-TYROSINE-PHOSPHATASE ETP-RELATED"/>
    <property type="match status" value="1"/>
</dbReference>
<feature type="domain" description="Phosphotyrosine protein phosphatase I" evidence="7">
    <location>
        <begin position="10"/>
        <end position="153"/>
    </location>
</feature>
<feature type="active site" evidence="6">
    <location>
        <position position="22"/>
    </location>
</feature>
<reference evidence="8 9" key="2">
    <citation type="journal article" date="2009" name="PLoS ONE">
        <title>The photosynthetic apparatus and its regulation in the aerobic gammaproteobacterium Congregibacter litoralis gen. nov., sp. nov.</title>
        <authorList>
            <person name="Spring S."/>
            <person name="Lunsdorf H."/>
            <person name="Fuchs B.M."/>
            <person name="Tindall B.J."/>
        </authorList>
    </citation>
    <scope>NUCLEOTIDE SEQUENCE [LARGE SCALE GENOMIC DNA]</scope>
    <source>
        <strain evidence="8">KT71</strain>
    </source>
</reference>
<dbReference type="RefSeq" id="WP_008294377.1">
    <property type="nucleotide sequence ID" value="NZ_CM002299.1"/>
</dbReference>
<evidence type="ECO:0000256" key="5">
    <source>
        <dbReference type="ARBA" id="ARBA00051722"/>
    </source>
</evidence>
<dbReference type="STRING" id="314285.KT71_09727"/>
<accession>A4A526</accession>
<evidence type="ECO:0000313" key="8">
    <source>
        <dbReference type="EMBL" id="EAQ98897.1"/>
    </source>
</evidence>
<dbReference type="InterPro" id="IPR050438">
    <property type="entry name" value="LMW_PTPase"/>
</dbReference>
<dbReference type="Proteomes" id="UP000019205">
    <property type="component" value="Chromosome"/>
</dbReference>
<keyword evidence="4" id="KW-0904">Protein phosphatase</keyword>
<dbReference type="eggNOG" id="COG0394">
    <property type="taxonomic scope" value="Bacteria"/>
</dbReference>
<keyword evidence="3 8" id="KW-0378">Hydrolase</keyword>
<evidence type="ECO:0000259" key="7">
    <source>
        <dbReference type="SMART" id="SM00226"/>
    </source>
</evidence>
<evidence type="ECO:0000256" key="1">
    <source>
        <dbReference type="ARBA" id="ARBA00011063"/>
    </source>
</evidence>
<feature type="active site" description="Proton donor" evidence="6">
    <location>
        <position position="127"/>
    </location>
</feature>
<evidence type="ECO:0000256" key="2">
    <source>
        <dbReference type="ARBA" id="ARBA00013064"/>
    </source>
</evidence>
<dbReference type="EC" id="3.1.3.48" evidence="2"/>
<proteinExistence type="inferred from homology"/>
<evidence type="ECO:0000256" key="3">
    <source>
        <dbReference type="ARBA" id="ARBA00022801"/>
    </source>
</evidence>
<evidence type="ECO:0000256" key="6">
    <source>
        <dbReference type="PIRSR" id="PIRSR617867-1"/>
    </source>
</evidence>
<reference evidence="8 9" key="1">
    <citation type="journal article" date="2007" name="Proc. Natl. Acad. Sci. U.S.A.">
        <title>Characterization of a marine gammaproteobacterium capable of aerobic anoxygenic photosynthesis.</title>
        <authorList>
            <person name="Fuchs B.M."/>
            <person name="Spring S."/>
            <person name="Teeling H."/>
            <person name="Quast C."/>
            <person name="Wulf J."/>
            <person name="Schattenhofer M."/>
            <person name="Yan S."/>
            <person name="Ferriera S."/>
            <person name="Johnson J."/>
            <person name="Glockner F.O."/>
            <person name="Amann R."/>
        </authorList>
    </citation>
    <scope>NUCLEOTIDE SEQUENCE [LARGE SCALE GENOMIC DNA]</scope>
    <source>
        <strain evidence="8">KT71</strain>
    </source>
</reference>
<name>A4A526_9GAMM</name>
<evidence type="ECO:0000313" key="9">
    <source>
        <dbReference type="Proteomes" id="UP000019205"/>
    </source>
</evidence>
<dbReference type="GO" id="GO:0004725">
    <property type="term" value="F:protein tyrosine phosphatase activity"/>
    <property type="evidence" value="ECO:0007669"/>
    <property type="project" value="UniProtKB-EC"/>
</dbReference>